<dbReference type="InterPro" id="IPR045039">
    <property type="entry name" value="NSI-like"/>
</dbReference>
<feature type="domain" description="N-acetyltransferase" evidence="3">
    <location>
        <begin position="5"/>
        <end position="135"/>
    </location>
</feature>
<keyword evidence="5" id="KW-1185">Reference proteome</keyword>
<dbReference type="STRING" id="1121419.SAMN05443529_1407"/>
<evidence type="ECO:0000259" key="3">
    <source>
        <dbReference type="PROSITE" id="PS51186"/>
    </source>
</evidence>
<proteinExistence type="predicted"/>
<dbReference type="CDD" id="cd04301">
    <property type="entry name" value="NAT_SF"/>
    <property type="match status" value="1"/>
</dbReference>
<dbReference type="PANTHER" id="PTHR43626:SF4">
    <property type="entry name" value="GCN5-RELATED N-ACETYLTRANSFERASE 2, CHLOROPLASTIC"/>
    <property type="match status" value="1"/>
</dbReference>
<dbReference type="EMBL" id="FNCP01000040">
    <property type="protein sequence ID" value="SDI45327.1"/>
    <property type="molecule type" value="Genomic_DNA"/>
</dbReference>
<organism evidence="4 5">
    <name type="scientific">Desulfosporosinus hippei DSM 8344</name>
    <dbReference type="NCBI Taxonomy" id="1121419"/>
    <lineage>
        <taxon>Bacteria</taxon>
        <taxon>Bacillati</taxon>
        <taxon>Bacillota</taxon>
        <taxon>Clostridia</taxon>
        <taxon>Eubacteriales</taxon>
        <taxon>Desulfitobacteriaceae</taxon>
        <taxon>Desulfosporosinus</taxon>
    </lineage>
</organism>
<dbReference type="SUPFAM" id="SSF55729">
    <property type="entry name" value="Acyl-CoA N-acyltransferases (Nat)"/>
    <property type="match status" value="1"/>
</dbReference>
<keyword evidence="1 4" id="KW-0808">Transferase</keyword>
<dbReference type="AlphaFoldDB" id="A0A1G8KPI8"/>
<name>A0A1G8KPI8_9FIRM</name>
<evidence type="ECO:0000313" key="4">
    <source>
        <dbReference type="EMBL" id="SDI45327.1"/>
    </source>
</evidence>
<dbReference type="GO" id="GO:0008080">
    <property type="term" value="F:N-acetyltransferase activity"/>
    <property type="evidence" value="ECO:0007669"/>
    <property type="project" value="InterPro"/>
</dbReference>
<dbReference type="PROSITE" id="PS51186">
    <property type="entry name" value="GNAT"/>
    <property type="match status" value="1"/>
</dbReference>
<dbReference type="Pfam" id="PF00583">
    <property type="entry name" value="Acetyltransf_1"/>
    <property type="match status" value="1"/>
</dbReference>
<protein>
    <submittedName>
        <fullName evidence="4">Acetyltransferase (GNAT) domain-containing protein</fullName>
    </submittedName>
</protein>
<dbReference type="PANTHER" id="PTHR43626">
    <property type="entry name" value="ACYL-COA N-ACYLTRANSFERASE"/>
    <property type="match status" value="1"/>
</dbReference>
<dbReference type="OrthoDB" id="9775804at2"/>
<dbReference type="InterPro" id="IPR016181">
    <property type="entry name" value="Acyl_CoA_acyltransferase"/>
</dbReference>
<dbReference type="Gene3D" id="3.40.630.30">
    <property type="match status" value="1"/>
</dbReference>
<evidence type="ECO:0000313" key="5">
    <source>
        <dbReference type="Proteomes" id="UP000198656"/>
    </source>
</evidence>
<reference evidence="5" key="1">
    <citation type="submission" date="2016-10" db="EMBL/GenBank/DDBJ databases">
        <authorList>
            <person name="Varghese N."/>
            <person name="Submissions S."/>
        </authorList>
    </citation>
    <scope>NUCLEOTIDE SEQUENCE [LARGE SCALE GENOMIC DNA]</scope>
    <source>
        <strain evidence="5">DSM 8344</strain>
    </source>
</reference>
<evidence type="ECO:0000256" key="2">
    <source>
        <dbReference type="ARBA" id="ARBA00023315"/>
    </source>
</evidence>
<dbReference type="GO" id="GO:0005737">
    <property type="term" value="C:cytoplasm"/>
    <property type="evidence" value="ECO:0007669"/>
    <property type="project" value="TreeGrafter"/>
</dbReference>
<dbReference type="Proteomes" id="UP000198656">
    <property type="component" value="Unassembled WGS sequence"/>
</dbReference>
<accession>A0A1G8KPI8</accession>
<keyword evidence="2" id="KW-0012">Acyltransferase</keyword>
<dbReference type="InterPro" id="IPR000182">
    <property type="entry name" value="GNAT_dom"/>
</dbReference>
<gene>
    <name evidence="4" type="ORF">SAMN05443529_1407</name>
</gene>
<sequence>MIEYKRVKEFTEEQLEDLFLSVDWFSGKFPAKLRIAFQNSSKVVSAWDDIKLVGLIRGLDDGVWQATIDCLLVNPQYQGYGIASTLVNSLLQDYKDFLYVEVVPDEKKNVSFYQKLGFEIMAEGTPLRFKGCGWE</sequence>
<dbReference type="RefSeq" id="WP_092335662.1">
    <property type="nucleotide sequence ID" value="NZ_FNCP01000040.1"/>
</dbReference>
<evidence type="ECO:0000256" key="1">
    <source>
        <dbReference type="ARBA" id="ARBA00022679"/>
    </source>
</evidence>